<keyword evidence="2 5" id="KW-0378">Hydrolase</keyword>
<dbReference type="InterPro" id="IPR036962">
    <property type="entry name" value="Glyco_hydro_3_N_sf"/>
</dbReference>
<dbReference type="Gene3D" id="3.40.50.1700">
    <property type="entry name" value="Glycoside hydrolase family 3 C-terminal domain"/>
    <property type="match status" value="1"/>
</dbReference>
<dbReference type="InterPro" id="IPR036881">
    <property type="entry name" value="Glyco_hydro_3_C_sf"/>
</dbReference>
<dbReference type="InterPro" id="IPR002772">
    <property type="entry name" value="Glyco_hydro_3_C"/>
</dbReference>
<dbReference type="Gene3D" id="3.20.20.300">
    <property type="entry name" value="Glycoside hydrolase, family 3, N-terminal domain"/>
    <property type="match status" value="1"/>
</dbReference>
<protein>
    <submittedName>
        <fullName evidence="5">Glycoside hydrolase family 3 C-terminal domain-containing protein</fullName>
    </submittedName>
</protein>
<dbReference type="InterPro" id="IPR013783">
    <property type="entry name" value="Ig-like_fold"/>
</dbReference>
<dbReference type="Pfam" id="PF01915">
    <property type="entry name" value="Glyco_hydro_3_C"/>
    <property type="match status" value="1"/>
</dbReference>
<dbReference type="EMBL" id="DXFD01000094">
    <property type="protein sequence ID" value="HIX47318.1"/>
    <property type="molecule type" value="Genomic_DNA"/>
</dbReference>
<keyword evidence="3" id="KW-1133">Transmembrane helix</keyword>
<evidence type="ECO:0000256" key="1">
    <source>
        <dbReference type="ARBA" id="ARBA00005336"/>
    </source>
</evidence>
<dbReference type="Gene3D" id="2.60.40.10">
    <property type="entry name" value="Immunoglobulins"/>
    <property type="match status" value="1"/>
</dbReference>
<dbReference type="SMART" id="SM01217">
    <property type="entry name" value="Fn3_like"/>
    <property type="match status" value="1"/>
</dbReference>
<feature type="domain" description="Fibronectin type III-like" evidence="4">
    <location>
        <begin position="437"/>
        <end position="515"/>
    </location>
</feature>
<sequence>MKAKLRKVQVVLISVTAVLLVLAIALSVAANIPSVQSIAFTYLGRGEATTVPLEGTEDWDTNYYSPKFSTKEEAVENGENVTRELSEEGFVLLKNNGVLPLRDASETTISLIGRGAVDPLYGGSGSGNVDVSTAASPYSGLEQAGFKLDDASYNYFMEEKDNYARCAITMDKYEKSQWLIGEVKNDGSGAVPFNVVGDTAVYVISRAGGEGWDLSSDLLRDAAESAAFAEIVKSGTAKEEYETYVPGQHQLELSTYEKNWLEFCKEKYEHTIVIINSSNIMEMGELEADAGVDAILWVGGPGSTGFDAMGNILSGKVNPSGRTVDIWSADFTKDPTFVNTAAINQYSDIGEGDVAKGDNSIAAAFTTQYEEGIYLGYRYYETAAEEGFIDYDEAVVYPFGYGLSYTEFEQTAKWSRSGDVVTATVTVKNTGSEAGKEVVQMYYTAPYTEGGIEKSSVVLGAFAKTPLIEPGKTAEVTLSLDINDMASYDYKGVKIGGGGYVLEAGDYTLSLRADSHTVLPGEDKTYTVEVGRDVFYNEVTTVADGEILFEKQPAVNRFNDVSAIFKDEPTAGYALPMSRADFAGTFPTAPTEADLRAKNITLTYEKDGETVTETVADQLKIFDASTDLIDEDAEMPTTGAQNGLVLSDMRGVGYGEAIWDDFLDQLTEEDYSAKNAKQALASNAYNTPEVASLGKGRTQDFDGPQGFSSLWGSTGCCAYCSEVVIASTWNVELARKMGDAIGEESIVNGYNGWYGPALNIHRSPFSGRNFEYYSEDAYLSGVICAAVVEGAADKGCYAYIKHFALNDTEVKRTTNQCTWATEQTIREIYLKPFQYVVENTSTEMKYISDDQGTVSTVTMPGLKAIMSSFNRIGGTWAGGSYALMNEVLRGEWAFRGVAISDFNLYDYMPADEGLRAGTDMQLSFGKDFADTESATARQAMRTAYKNMCYTVVNSNFMQGVAPGAIVEYGLAWWQVTIIVVDVVVGLLAVALVVWIVLDLRRRSR</sequence>
<accession>A0A9D2ARK5</accession>
<dbReference type="GO" id="GO:0005975">
    <property type="term" value="P:carbohydrate metabolic process"/>
    <property type="evidence" value="ECO:0007669"/>
    <property type="project" value="InterPro"/>
</dbReference>
<dbReference type="SUPFAM" id="SSF51445">
    <property type="entry name" value="(Trans)glycosidases"/>
    <property type="match status" value="1"/>
</dbReference>
<dbReference type="InterPro" id="IPR001764">
    <property type="entry name" value="Glyco_hydro_3_N"/>
</dbReference>
<evidence type="ECO:0000313" key="5">
    <source>
        <dbReference type="EMBL" id="HIX47318.1"/>
    </source>
</evidence>
<dbReference type="InterPro" id="IPR017853">
    <property type="entry name" value="GH"/>
</dbReference>
<dbReference type="GO" id="GO:0004553">
    <property type="term" value="F:hydrolase activity, hydrolyzing O-glycosyl compounds"/>
    <property type="evidence" value="ECO:0007669"/>
    <property type="project" value="InterPro"/>
</dbReference>
<name>A0A9D2ARK5_9FIRM</name>
<organism evidence="5 6">
    <name type="scientific">Candidatus Borkfalkia faecigallinarum</name>
    <dbReference type="NCBI Taxonomy" id="2838509"/>
    <lineage>
        <taxon>Bacteria</taxon>
        <taxon>Bacillati</taxon>
        <taxon>Bacillota</taxon>
        <taxon>Clostridia</taxon>
        <taxon>Christensenellales</taxon>
        <taxon>Christensenellaceae</taxon>
        <taxon>Candidatus Borkfalkia</taxon>
    </lineage>
</organism>
<dbReference type="SUPFAM" id="SSF52279">
    <property type="entry name" value="Beta-D-glucan exohydrolase, C-terminal domain"/>
    <property type="match status" value="1"/>
</dbReference>
<evidence type="ECO:0000259" key="4">
    <source>
        <dbReference type="SMART" id="SM01217"/>
    </source>
</evidence>
<dbReference type="AlphaFoldDB" id="A0A9D2ARK5"/>
<dbReference type="Pfam" id="PF14310">
    <property type="entry name" value="Fn3-like"/>
    <property type="match status" value="1"/>
</dbReference>
<dbReference type="PRINTS" id="PR00133">
    <property type="entry name" value="GLHYDRLASE3"/>
</dbReference>
<dbReference type="Pfam" id="PF00933">
    <property type="entry name" value="Glyco_hydro_3"/>
    <property type="match status" value="1"/>
</dbReference>
<proteinExistence type="inferred from homology"/>
<dbReference type="PANTHER" id="PTHR42715">
    <property type="entry name" value="BETA-GLUCOSIDASE"/>
    <property type="match status" value="1"/>
</dbReference>
<reference evidence="5" key="1">
    <citation type="journal article" date="2021" name="PeerJ">
        <title>Extensive microbial diversity within the chicken gut microbiome revealed by metagenomics and culture.</title>
        <authorList>
            <person name="Gilroy R."/>
            <person name="Ravi A."/>
            <person name="Getino M."/>
            <person name="Pursley I."/>
            <person name="Horton D.L."/>
            <person name="Alikhan N.F."/>
            <person name="Baker D."/>
            <person name="Gharbi K."/>
            <person name="Hall N."/>
            <person name="Watson M."/>
            <person name="Adriaenssens E.M."/>
            <person name="Foster-Nyarko E."/>
            <person name="Jarju S."/>
            <person name="Secka A."/>
            <person name="Antonio M."/>
            <person name="Oren A."/>
            <person name="Chaudhuri R.R."/>
            <person name="La Ragione R."/>
            <person name="Hildebrand F."/>
            <person name="Pallen M.J."/>
        </authorList>
    </citation>
    <scope>NUCLEOTIDE SEQUENCE</scope>
    <source>
        <strain evidence="5">26628</strain>
    </source>
</reference>
<comment type="similarity">
    <text evidence="1">Belongs to the glycosyl hydrolase 3 family.</text>
</comment>
<dbReference type="PANTHER" id="PTHR42715:SF10">
    <property type="entry name" value="BETA-GLUCOSIDASE"/>
    <property type="match status" value="1"/>
</dbReference>
<evidence type="ECO:0000256" key="3">
    <source>
        <dbReference type="SAM" id="Phobius"/>
    </source>
</evidence>
<evidence type="ECO:0000313" key="6">
    <source>
        <dbReference type="Proteomes" id="UP000824249"/>
    </source>
</evidence>
<comment type="caution">
    <text evidence="5">The sequence shown here is derived from an EMBL/GenBank/DDBJ whole genome shotgun (WGS) entry which is preliminary data.</text>
</comment>
<gene>
    <name evidence="5" type="ORF">H9737_06495</name>
</gene>
<keyword evidence="3" id="KW-0472">Membrane</keyword>
<dbReference type="Proteomes" id="UP000824249">
    <property type="component" value="Unassembled WGS sequence"/>
</dbReference>
<reference evidence="5" key="2">
    <citation type="submission" date="2021-04" db="EMBL/GenBank/DDBJ databases">
        <authorList>
            <person name="Gilroy R."/>
        </authorList>
    </citation>
    <scope>NUCLEOTIDE SEQUENCE</scope>
    <source>
        <strain evidence="5">26628</strain>
    </source>
</reference>
<dbReference type="InterPro" id="IPR050288">
    <property type="entry name" value="Cellulose_deg_GH3"/>
</dbReference>
<dbReference type="InterPro" id="IPR026891">
    <property type="entry name" value="Fn3-like"/>
</dbReference>
<feature type="transmembrane region" description="Helical" evidence="3">
    <location>
        <begin position="971"/>
        <end position="997"/>
    </location>
</feature>
<evidence type="ECO:0000256" key="2">
    <source>
        <dbReference type="ARBA" id="ARBA00022801"/>
    </source>
</evidence>
<keyword evidence="3" id="KW-0812">Transmembrane</keyword>